<evidence type="ECO:0000256" key="1">
    <source>
        <dbReference type="SAM" id="MobiDB-lite"/>
    </source>
</evidence>
<protein>
    <submittedName>
        <fullName evidence="2">SET domain-containing protein</fullName>
    </submittedName>
</protein>
<dbReference type="InterPro" id="IPR044432">
    <property type="entry name" value="Set10/Efm1_SET"/>
</dbReference>
<dbReference type="InterPro" id="IPR046341">
    <property type="entry name" value="SET_dom_sf"/>
</dbReference>
<dbReference type="PANTHER" id="PTHR13271:SF147">
    <property type="entry name" value="PROTEIN-LYSINE N-METHYLTRANSFERASE EFM1-RELATED"/>
    <property type="match status" value="1"/>
</dbReference>
<name>A0A371CXF4_9APHY</name>
<dbReference type="STRING" id="139420.A0A371CXF4"/>
<dbReference type="Proteomes" id="UP000256964">
    <property type="component" value="Unassembled WGS sequence"/>
</dbReference>
<proteinExistence type="predicted"/>
<accession>A0A371CXF4</accession>
<dbReference type="GO" id="GO:0016279">
    <property type="term" value="F:protein-lysine N-methyltransferase activity"/>
    <property type="evidence" value="ECO:0007669"/>
    <property type="project" value="InterPro"/>
</dbReference>
<organism evidence="2 3">
    <name type="scientific">Lentinus brumalis</name>
    <dbReference type="NCBI Taxonomy" id="2498619"/>
    <lineage>
        <taxon>Eukaryota</taxon>
        <taxon>Fungi</taxon>
        <taxon>Dikarya</taxon>
        <taxon>Basidiomycota</taxon>
        <taxon>Agaricomycotina</taxon>
        <taxon>Agaricomycetes</taxon>
        <taxon>Polyporales</taxon>
        <taxon>Polyporaceae</taxon>
        <taxon>Lentinus</taxon>
    </lineage>
</organism>
<dbReference type="AlphaFoldDB" id="A0A371CXF4"/>
<keyword evidence="3" id="KW-1185">Reference proteome</keyword>
<dbReference type="SUPFAM" id="SSF82199">
    <property type="entry name" value="SET domain"/>
    <property type="match status" value="1"/>
</dbReference>
<dbReference type="CDD" id="cd19180">
    <property type="entry name" value="SET_SpSET10-like"/>
    <property type="match status" value="1"/>
</dbReference>
<dbReference type="EMBL" id="KZ857443">
    <property type="protein sequence ID" value="RDX44974.1"/>
    <property type="molecule type" value="Genomic_DNA"/>
</dbReference>
<dbReference type="Gene3D" id="3.90.1410.10">
    <property type="entry name" value="set domain protein methyltransferase, domain 1"/>
    <property type="match status" value="1"/>
</dbReference>
<evidence type="ECO:0000313" key="3">
    <source>
        <dbReference type="Proteomes" id="UP000256964"/>
    </source>
</evidence>
<evidence type="ECO:0000313" key="2">
    <source>
        <dbReference type="EMBL" id="RDX44974.1"/>
    </source>
</evidence>
<gene>
    <name evidence="2" type="ORF">OH76DRAFT_1457812</name>
</gene>
<dbReference type="GO" id="GO:0005634">
    <property type="term" value="C:nucleus"/>
    <property type="evidence" value="ECO:0007669"/>
    <property type="project" value="TreeGrafter"/>
</dbReference>
<dbReference type="PANTHER" id="PTHR13271">
    <property type="entry name" value="UNCHARACTERIZED PUTATIVE METHYLTRANSFERASE"/>
    <property type="match status" value="1"/>
</dbReference>
<reference evidence="2 3" key="1">
    <citation type="journal article" date="2018" name="Biotechnol. Biofuels">
        <title>Integrative visual omics of the white-rot fungus Polyporus brumalis exposes the biotechnological potential of its oxidative enzymes for delignifying raw plant biomass.</title>
        <authorList>
            <person name="Miyauchi S."/>
            <person name="Rancon A."/>
            <person name="Drula E."/>
            <person name="Hage H."/>
            <person name="Chaduli D."/>
            <person name="Favel A."/>
            <person name="Grisel S."/>
            <person name="Henrissat B."/>
            <person name="Herpoel-Gimbert I."/>
            <person name="Ruiz-Duenas F.J."/>
            <person name="Chevret D."/>
            <person name="Hainaut M."/>
            <person name="Lin J."/>
            <person name="Wang M."/>
            <person name="Pangilinan J."/>
            <person name="Lipzen A."/>
            <person name="Lesage-Meessen L."/>
            <person name="Navarro D."/>
            <person name="Riley R."/>
            <person name="Grigoriev I.V."/>
            <person name="Zhou S."/>
            <person name="Raouche S."/>
            <person name="Rosso M.N."/>
        </authorList>
    </citation>
    <scope>NUCLEOTIDE SEQUENCE [LARGE SCALE GENOMIC DNA]</scope>
    <source>
        <strain evidence="2 3">BRFM 1820</strain>
    </source>
</reference>
<dbReference type="OrthoDB" id="42889at2759"/>
<sequence>MNVSEPENVSSFKTWLVDGGARIHPAVHFQPVASGFNVIAGSDVSADAPVVSIPFSLAITPDVSRTALTQLLKVAESAFDHWNERQLESSYVTLHWLVDPAASKGILKHGPYIATLPSPDRLRTPLHFSDAELKAFQGSNLYGATLDRRRDWEAEWQQCKSVIAAANASWGAQFTWDRYLTASTYLSSRAFPSTVLSSTPSLVATPTSHPVLLPGIDSLNHARGHPVSWVVSTADVSGPSIALVIHSPTPSGSELLNNYGPKPNSEFILGYGFSLPNNPDDTIVLKIGGPSTGRSSESASSSEASKADAARRWEVGRNARGAEPVWEAVLAAVIAQSADDDEMDEEGDEDEPSVEDELCAADMLAEMIQSLYDRLPPFPPANAAEIRPDVLLMLDHYLEGQRDILEALVAFAREREAGAMEKAREQGLDVVDEEEEDE</sequence>
<feature type="compositionally biased region" description="Low complexity" evidence="1">
    <location>
        <begin position="295"/>
        <end position="304"/>
    </location>
</feature>
<feature type="region of interest" description="Disordered" evidence="1">
    <location>
        <begin position="285"/>
        <end position="310"/>
    </location>
</feature>
<dbReference type="InterPro" id="IPR050600">
    <property type="entry name" value="SETD3_SETD6_MTase"/>
</dbReference>